<organism evidence="2 3">
    <name type="scientific">Paenibacillus elgii</name>
    <dbReference type="NCBI Taxonomy" id="189691"/>
    <lineage>
        <taxon>Bacteria</taxon>
        <taxon>Bacillati</taxon>
        <taxon>Bacillota</taxon>
        <taxon>Bacilli</taxon>
        <taxon>Bacillales</taxon>
        <taxon>Paenibacillaceae</taxon>
        <taxon>Paenibacillus</taxon>
    </lineage>
</organism>
<evidence type="ECO:0000313" key="2">
    <source>
        <dbReference type="EMBL" id="KZE71690.1"/>
    </source>
</evidence>
<evidence type="ECO:0008006" key="4">
    <source>
        <dbReference type="Google" id="ProtNLM"/>
    </source>
</evidence>
<accession>A0A163TF36</accession>
<dbReference type="InterPro" id="IPR018729">
    <property type="entry name" value="DUF2269_transmembrane"/>
</dbReference>
<feature type="transmembrane region" description="Helical" evidence="1">
    <location>
        <begin position="128"/>
        <end position="149"/>
    </location>
</feature>
<evidence type="ECO:0000256" key="1">
    <source>
        <dbReference type="SAM" id="Phobius"/>
    </source>
</evidence>
<dbReference type="eggNOG" id="COG5528">
    <property type="taxonomic scope" value="Bacteria"/>
</dbReference>
<keyword evidence="1" id="KW-1133">Transmembrane helix</keyword>
<gene>
    <name evidence="2" type="ORF">AV654_05655</name>
</gene>
<dbReference type="OrthoDB" id="9786302at2"/>
<dbReference type="EMBL" id="LQRA01000110">
    <property type="protein sequence ID" value="KZE71690.1"/>
    <property type="molecule type" value="Genomic_DNA"/>
</dbReference>
<feature type="transmembrane region" description="Helical" evidence="1">
    <location>
        <begin position="6"/>
        <end position="27"/>
    </location>
</feature>
<dbReference type="AlphaFoldDB" id="A0A163TF36"/>
<dbReference type="Proteomes" id="UP000076563">
    <property type="component" value="Unassembled WGS sequence"/>
</dbReference>
<feature type="transmembrane region" description="Helical" evidence="1">
    <location>
        <begin position="80"/>
        <end position="100"/>
    </location>
</feature>
<dbReference type="Pfam" id="PF10027">
    <property type="entry name" value="DUF2269"/>
    <property type="match status" value="1"/>
</dbReference>
<dbReference type="STRING" id="1007103.GCA_000213315_01212"/>
<comment type="caution">
    <text evidence="2">The sequence shown here is derived from an EMBL/GenBank/DDBJ whole genome shotgun (WGS) entry which is preliminary data.</text>
</comment>
<dbReference type="RefSeq" id="WP_063188157.1">
    <property type="nucleotide sequence ID" value="NZ_LQRA01000110.1"/>
</dbReference>
<keyword evidence="1" id="KW-0812">Transmembrane</keyword>
<reference evidence="3" key="1">
    <citation type="submission" date="2016-01" db="EMBL/GenBank/DDBJ databases">
        <title>Draft genome of Chromobacterium sp. F49.</title>
        <authorList>
            <person name="Hong K.W."/>
        </authorList>
    </citation>
    <scope>NUCLEOTIDE SEQUENCE [LARGE SCALE GENOMIC DNA]</scope>
    <source>
        <strain evidence="3">M63</strain>
    </source>
</reference>
<name>A0A163TF36_9BACL</name>
<keyword evidence="1" id="KW-0472">Membrane</keyword>
<sequence length="153" mass="16939">MGALIFLHVLGAVLFLGNIITAAFWKLSAERGRDLAHIRRVARNVMHADYWFTLPGVILLLATGHIMAALNGYSLAELNWMTASEALFVLSGLIWGILLIPAQRKMMKESVVAETEGALTAAYRKTSLTWDVFGTLVILIPLIVLYLMLVKPF</sequence>
<feature type="transmembrane region" description="Helical" evidence="1">
    <location>
        <begin position="48"/>
        <end position="68"/>
    </location>
</feature>
<evidence type="ECO:0000313" key="3">
    <source>
        <dbReference type="Proteomes" id="UP000076563"/>
    </source>
</evidence>
<protein>
    <recommendedName>
        <fullName evidence="4">DUF2269 domain-containing protein</fullName>
    </recommendedName>
</protein>
<proteinExistence type="predicted"/>
<keyword evidence="3" id="KW-1185">Reference proteome</keyword>